<evidence type="ECO:0000313" key="2">
    <source>
        <dbReference type="EMBL" id="MDT0414185.1"/>
    </source>
</evidence>
<gene>
    <name evidence="2" type="ORF">RM574_01665</name>
</gene>
<organism evidence="2 3">
    <name type="scientific">Streptomyces evansiae</name>
    <dbReference type="NCBI Taxonomy" id="3075535"/>
    <lineage>
        <taxon>Bacteria</taxon>
        <taxon>Bacillati</taxon>
        <taxon>Actinomycetota</taxon>
        <taxon>Actinomycetes</taxon>
        <taxon>Kitasatosporales</taxon>
        <taxon>Streptomycetaceae</taxon>
        <taxon>Streptomyces</taxon>
    </lineage>
</organism>
<reference evidence="3" key="1">
    <citation type="submission" date="2023-07" db="EMBL/GenBank/DDBJ databases">
        <title>30 novel species of actinomycetes from the DSMZ collection.</title>
        <authorList>
            <person name="Nouioui I."/>
        </authorList>
    </citation>
    <scope>NUCLEOTIDE SEQUENCE [LARGE SCALE GENOMIC DNA]</scope>
    <source>
        <strain evidence="3">DSM 41982</strain>
    </source>
</reference>
<dbReference type="EMBL" id="JAVRER010000002">
    <property type="protein sequence ID" value="MDT0414185.1"/>
    <property type="molecule type" value="Genomic_DNA"/>
</dbReference>
<name>A0ABD5DYK5_9ACTN</name>
<proteinExistence type="predicted"/>
<evidence type="ECO:0000313" key="3">
    <source>
        <dbReference type="Proteomes" id="UP001183607"/>
    </source>
</evidence>
<feature type="compositionally biased region" description="Low complexity" evidence="1">
    <location>
        <begin position="39"/>
        <end position="58"/>
    </location>
</feature>
<accession>A0ABD5DYK5</accession>
<dbReference type="AlphaFoldDB" id="A0ABD5DYK5"/>
<feature type="region of interest" description="Disordered" evidence="1">
    <location>
        <begin position="1"/>
        <end position="96"/>
    </location>
</feature>
<evidence type="ECO:0000256" key="1">
    <source>
        <dbReference type="SAM" id="MobiDB-lite"/>
    </source>
</evidence>
<comment type="caution">
    <text evidence="2">The sequence shown here is derived from an EMBL/GenBank/DDBJ whole genome shotgun (WGS) entry which is preliminary data.</text>
</comment>
<dbReference type="Proteomes" id="UP001183607">
    <property type="component" value="Unassembled WGS sequence"/>
</dbReference>
<sequence>MGAGLVRAGLDRAGLDRAGAGVATEPGAFASPETPAPATPSTLHPASTSTPNTPATTTDPRRIRIPLVVRTPSECPGQDGTNPPRLLPVDTLLDGD</sequence>
<protein>
    <submittedName>
        <fullName evidence="2">Uncharacterized protein</fullName>
    </submittedName>
</protein>